<protein>
    <submittedName>
        <fullName evidence="1">Uncharacterized protein</fullName>
    </submittedName>
</protein>
<keyword evidence="2" id="KW-1185">Reference proteome</keyword>
<reference evidence="1 2" key="1">
    <citation type="submission" date="2015-11" db="EMBL/GenBank/DDBJ databases">
        <title>Bacteriophages of Xanthomonas arboricola pv. juglandis: Characterization of two phages.</title>
        <authorList>
            <person name="Domotor D."/>
            <person name="Frank T."/>
            <person name="Rakhely G."/>
            <person name="Doffkay Z."/>
            <person name="Schneider G."/>
            <person name="Kovacs T."/>
        </authorList>
    </citation>
    <scope>NUCLEOTIDE SEQUENCE [LARGE SCALE GENOMIC DNA]</scope>
</reference>
<evidence type="ECO:0000313" key="2">
    <source>
        <dbReference type="Proteomes" id="UP000225190"/>
    </source>
</evidence>
<organism evidence="1 2">
    <name type="scientific">Xanthomonas phage XAJ2</name>
    <dbReference type="NCBI Taxonomy" id="1775249"/>
    <lineage>
        <taxon>Viruses</taxon>
        <taxon>Duplodnaviria</taxon>
        <taxon>Heunggongvirae</taxon>
        <taxon>Uroviricota</taxon>
        <taxon>Caudoviricetes</taxon>
        <taxon>Caudoviricetes incertae sedis</taxon>
        <taxon>Xajduovirus</taxon>
        <taxon>Xajduovirus XAJ2</taxon>
    </lineage>
</organism>
<name>A0A1I9L2I8_9CAUD</name>
<proteinExistence type="predicted"/>
<sequence>MSKFQVLAAVHAFPDKEFTLLCFPGDGYEWEHLATDDERGYPSLWPTKEDAESFMYFRKLETKKVAGGVYHSLRVVEVEP</sequence>
<dbReference type="EMBL" id="KU197014">
    <property type="protein sequence ID" value="AMW36175.1"/>
    <property type="molecule type" value="Genomic_DNA"/>
</dbReference>
<dbReference type="Proteomes" id="UP000225190">
    <property type="component" value="Segment"/>
</dbReference>
<accession>A0A1I9L2I8</accession>
<evidence type="ECO:0000313" key="1">
    <source>
        <dbReference type="EMBL" id="AMW36175.1"/>
    </source>
</evidence>